<reference evidence="2" key="1">
    <citation type="submission" date="2021-01" db="EMBL/GenBank/DDBJ databases">
        <authorList>
            <person name="Corre E."/>
            <person name="Pelletier E."/>
            <person name="Niang G."/>
            <person name="Scheremetjew M."/>
            <person name="Finn R."/>
            <person name="Kale V."/>
            <person name="Holt S."/>
            <person name="Cochrane G."/>
            <person name="Meng A."/>
            <person name="Brown T."/>
            <person name="Cohen L."/>
        </authorList>
    </citation>
    <scope>NUCLEOTIDE SEQUENCE</scope>
    <source>
        <strain evidence="2">CCMP127</strain>
    </source>
</reference>
<dbReference type="AlphaFoldDB" id="A0A7S3P740"/>
<sequence>MMIMHHPIFDLVAGTSKILIVDDNAKSHAVKEVEKSVLDPRRGSPPCRWESSPVLSTRPKIVEGLKRSSSVPEVSIPSLRSLVSPVRRRSVDLRSEEDVPRPLASELLSEYLRMATENFTVLDLGNGEQDDYEDTATTTTATETVSSESITSVSSSETTPSLLSNVKKPIRRRSLDATQAQTAG</sequence>
<proteinExistence type="predicted"/>
<feature type="region of interest" description="Disordered" evidence="1">
    <location>
        <begin position="125"/>
        <end position="184"/>
    </location>
</feature>
<dbReference type="EMBL" id="HBIM01011474">
    <property type="protein sequence ID" value="CAE0412226.1"/>
    <property type="molecule type" value="Transcribed_RNA"/>
</dbReference>
<organism evidence="2">
    <name type="scientific">Amphora coffeiformis</name>
    <dbReference type="NCBI Taxonomy" id="265554"/>
    <lineage>
        <taxon>Eukaryota</taxon>
        <taxon>Sar</taxon>
        <taxon>Stramenopiles</taxon>
        <taxon>Ochrophyta</taxon>
        <taxon>Bacillariophyta</taxon>
        <taxon>Bacillariophyceae</taxon>
        <taxon>Bacillariophycidae</taxon>
        <taxon>Thalassiophysales</taxon>
        <taxon>Catenulaceae</taxon>
        <taxon>Amphora</taxon>
    </lineage>
</organism>
<feature type="compositionally biased region" description="Low complexity" evidence="1">
    <location>
        <begin position="135"/>
        <end position="159"/>
    </location>
</feature>
<evidence type="ECO:0000313" key="2">
    <source>
        <dbReference type="EMBL" id="CAE0412226.1"/>
    </source>
</evidence>
<gene>
    <name evidence="2" type="ORF">ACOF00016_LOCUS9494</name>
</gene>
<protein>
    <submittedName>
        <fullName evidence="2">Uncharacterized protein</fullName>
    </submittedName>
</protein>
<accession>A0A7S3P740</accession>
<name>A0A7S3P740_9STRA</name>
<evidence type="ECO:0000256" key="1">
    <source>
        <dbReference type="SAM" id="MobiDB-lite"/>
    </source>
</evidence>